<evidence type="ECO:0000313" key="7">
    <source>
        <dbReference type="Proteomes" id="UP000799766"/>
    </source>
</evidence>
<evidence type="ECO:0000256" key="2">
    <source>
        <dbReference type="ARBA" id="ARBA00005942"/>
    </source>
</evidence>
<proteinExistence type="inferred from homology"/>
<name>A0A6A6NXC1_9PEZI</name>
<dbReference type="GO" id="GO:0016592">
    <property type="term" value="C:mediator complex"/>
    <property type="evidence" value="ECO:0007669"/>
    <property type="project" value="InterPro"/>
</dbReference>
<dbReference type="PANTHER" id="PTHR12434">
    <property type="entry name" value="MEDIATOR OF RNA POLYMERASE II TRANSCRIPTION SUBUNIT 22"/>
    <property type="match status" value="1"/>
</dbReference>
<dbReference type="EMBL" id="MU001683">
    <property type="protein sequence ID" value="KAF2456359.1"/>
    <property type="molecule type" value="Genomic_DNA"/>
</dbReference>
<sequence>MDTSLRSKAALDARINKLTKGLVEKFENMIALAAIESTDSLSTAQVAFQLEVETAALVRIAEDVLALTRQMQEMWLFGKLKTVGQSEAEKRTEENARVVTELLRKLTEERDVVSQGQVGGS</sequence>
<keyword evidence="4" id="KW-0804">Transcription</keyword>
<evidence type="ECO:0000256" key="1">
    <source>
        <dbReference type="ARBA" id="ARBA00004123"/>
    </source>
</evidence>
<dbReference type="GO" id="GO:0006357">
    <property type="term" value="P:regulation of transcription by RNA polymerase II"/>
    <property type="evidence" value="ECO:0007669"/>
    <property type="project" value="InterPro"/>
</dbReference>
<dbReference type="GO" id="GO:0003712">
    <property type="term" value="F:transcription coregulator activity"/>
    <property type="evidence" value="ECO:0007669"/>
    <property type="project" value="InterPro"/>
</dbReference>
<keyword evidence="7" id="KW-1185">Reference proteome</keyword>
<organism evidence="6 7">
    <name type="scientific">Lineolata rhizophorae</name>
    <dbReference type="NCBI Taxonomy" id="578093"/>
    <lineage>
        <taxon>Eukaryota</taxon>
        <taxon>Fungi</taxon>
        <taxon>Dikarya</taxon>
        <taxon>Ascomycota</taxon>
        <taxon>Pezizomycotina</taxon>
        <taxon>Dothideomycetes</taxon>
        <taxon>Dothideomycetes incertae sedis</taxon>
        <taxon>Lineolatales</taxon>
        <taxon>Lineolataceae</taxon>
        <taxon>Lineolata</taxon>
    </lineage>
</organism>
<dbReference type="PANTHER" id="PTHR12434:SF6">
    <property type="entry name" value="MEDIATOR OF RNA POLYMERASE II TRANSCRIPTION SUBUNIT 22"/>
    <property type="match status" value="1"/>
</dbReference>
<evidence type="ECO:0000256" key="5">
    <source>
        <dbReference type="ARBA" id="ARBA00023242"/>
    </source>
</evidence>
<protein>
    <submittedName>
        <fullName evidence="6">Mediator complex, subunit Med22</fullName>
    </submittedName>
</protein>
<dbReference type="Proteomes" id="UP000799766">
    <property type="component" value="Unassembled WGS sequence"/>
</dbReference>
<evidence type="ECO:0000256" key="4">
    <source>
        <dbReference type="ARBA" id="ARBA00023163"/>
    </source>
</evidence>
<reference evidence="6" key="1">
    <citation type="journal article" date="2020" name="Stud. Mycol.">
        <title>101 Dothideomycetes genomes: a test case for predicting lifestyles and emergence of pathogens.</title>
        <authorList>
            <person name="Haridas S."/>
            <person name="Albert R."/>
            <person name="Binder M."/>
            <person name="Bloem J."/>
            <person name="Labutti K."/>
            <person name="Salamov A."/>
            <person name="Andreopoulos B."/>
            <person name="Baker S."/>
            <person name="Barry K."/>
            <person name="Bills G."/>
            <person name="Bluhm B."/>
            <person name="Cannon C."/>
            <person name="Castanera R."/>
            <person name="Culley D."/>
            <person name="Daum C."/>
            <person name="Ezra D."/>
            <person name="Gonzalez J."/>
            <person name="Henrissat B."/>
            <person name="Kuo A."/>
            <person name="Liang C."/>
            <person name="Lipzen A."/>
            <person name="Lutzoni F."/>
            <person name="Magnuson J."/>
            <person name="Mondo S."/>
            <person name="Nolan M."/>
            <person name="Ohm R."/>
            <person name="Pangilinan J."/>
            <person name="Park H.-J."/>
            <person name="Ramirez L."/>
            <person name="Alfaro M."/>
            <person name="Sun H."/>
            <person name="Tritt A."/>
            <person name="Yoshinaga Y."/>
            <person name="Zwiers L.-H."/>
            <person name="Turgeon B."/>
            <person name="Goodwin S."/>
            <person name="Spatafora J."/>
            <person name="Crous P."/>
            <person name="Grigoriev I."/>
        </authorList>
    </citation>
    <scope>NUCLEOTIDE SEQUENCE</scope>
    <source>
        <strain evidence="6">ATCC 16933</strain>
    </source>
</reference>
<comment type="subcellular location">
    <subcellularLocation>
        <location evidence="1">Nucleus</location>
    </subcellularLocation>
</comment>
<comment type="similarity">
    <text evidence="2">Belongs to the Mediator complex subunit 22 family.</text>
</comment>
<dbReference type="OrthoDB" id="203279at2759"/>
<dbReference type="Gene3D" id="6.10.280.160">
    <property type="entry name" value="Mediator of RNA polymerase II transcription subunit 22"/>
    <property type="match status" value="1"/>
</dbReference>
<accession>A0A6A6NXC1</accession>
<dbReference type="InterPro" id="IPR009332">
    <property type="entry name" value="Med22"/>
</dbReference>
<keyword evidence="3" id="KW-0805">Transcription regulation</keyword>
<dbReference type="Pfam" id="PF06179">
    <property type="entry name" value="Med22"/>
    <property type="match status" value="1"/>
</dbReference>
<gene>
    <name evidence="6" type="ORF">BDY21DRAFT_346894</name>
</gene>
<evidence type="ECO:0000313" key="6">
    <source>
        <dbReference type="EMBL" id="KAF2456359.1"/>
    </source>
</evidence>
<evidence type="ECO:0000256" key="3">
    <source>
        <dbReference type="ARBA" id="ARBA00023015"/>
    </source>
</evidence>
<keyword evidence="5" id="KW-0539">Nucleus</keyword>
<dbReference type="AlphaFoldDB" id="A0A6A6NXC1"/>